<feature type="compositionally biased region" description="Basic and acidic residues" evidence="6">
    <location>
        <begin position="38"/>
        <end position="50"/>
    </location>
</feature>
<feature type="domain" description="Cytoskeleton-associated protein 2 C-terminal" evidence="7">
    <location>
        <begin position="3"/>
        <end position="139"/>
    </location>
</feature>
<feature type="region of interest" description="Disordered" evidence="6">
    <location>
        <begin position="1"/>
        <end position="50"/>
    </location>
</feature>
<keyword evidence="3" id="KW-0963">Cytoplasm</keyword>
<feature type="non-terminal residue" evidence="8">
    <location>
        <position position="268"/>
    </location>
</feature>
<name>A0A851NAQ2_9GALL</name>
<dbReference type="Proteomes" id="UP000613066">
    <property type="component" value="Unassembled WGS sequence"/>
</dbReference>
<dbReference type="PANTHER" id="PTHR47078:SF1">
    <property type="entry name" value="CYTOSKELETON-ASSOCIATED PROTEIN 2-LIKE"/>
    <property type="match status" value="1"/>
</dbReference>
<evidence type="ECO:0000313" key="8">
    <source>
        <dbReference type="EMBL" id="NXC39276.1"/>
    </source>
</evidence>
<sequence length="268" mass="30000">RRQLEQWLASKGKSYKRPPMMLPPKKPLKGKLPLQSTVKEEQEPEKPEQLHQDKINSLLTECLQLIEEGVPSEELPAVLSREPAAEKCAKFWICRARLLARRGPFDVTELYDAAVRAGAAPLQELKEVVLDILKTAEQPSGGNTCTGAGWQQRGEKPEQPVPWEPVTPHPGERQHAAVTPCPTESCPGSLPVSSIKLQVKSIPRVRELTKGHELKVLTPVRRSLRIEGAGSRYPQMLRDHDPVVSSLSEILDDEEETQFLFRKNKALP</sequence>
<comment type="subcellular location">
    <subcellularLocation>
        <location evidence="1">Cytoplasm</location>
        <location evidence="1">Cytoskeleton</location>
    </subcellularLocation>
</comment>
<reference evidence="8" key="1">
    <citation type="submission" date="2019-09" db="EMBL/GenBank/DDBJ databases">
        <title>Bird 10,000 Genomes (B10K) Project - Family phase.</title>
        <authorList>
            <person name="Zhang G."/>
        </authorList>
    </citation>
    <scope>NUCLEOTIDE SEQUENCE</scope>
    <source>
        <strain evidence="8">B10K-DU-001-08</strain>
        <tissue evidence="8">Muscle</tissue>
    </source>
</reference>
<dbReference type="OrthoDB" id="6288182at2759"/>
<proteinExistence type="inferred from homology"/>
<dbReference type="GO" id="GO:0005813">
    <property type="term" value="C:centrosome"/>
    <property type="evidence" value="ECO:0007669"/>
    <property type="project" value="TreeGrafter"/>
</dbReference>
<gene>
    <name evidence="8" type="primary">Ckap2l</name>
    <name evidence="8" type="ORF">PENPIL_R10435</name>
</gene>
<dbReference type="InterPro" id="IPR052855">
    <property type="entry name" value="CKAP2-like"/>
</dbReference>
<keyword evidence="5" id="KW-0206">Cytoskeleton</keyword>
<accession>A0A851NAQ2</accession>
<dbReference type="InterPro" id="IPR029197">
    <property type="entry name" value="CKAP2_C"/>
</dbReference>
<evidence type="ECO:0000256" key="3">
    <source>
        <dbReference type="ARBA" id="ARBA00022490"/>
    </source>
</evidence>
<dbReference type="Pfam" id="PF15297">
    <property type="entry name" value="CKAP2_C"/>
    <property type="match status" value="2"/>
</dbReference>
<dbReference type="AlphaFoldDB" id="A0A851NAQ2"/>
<feature type="non-terminal residue" evidence="8">
    <location>
        <position position="1"/>
    </location>
</feature>
<feature type="domain" description="Cytoskeleton-associated protein 2 C-terminal" evidence="7">
    <location>
        <begin position="212"/>
        <end position="267"/>
    </location>
</feature>
<evidence type="ECO:0000256" key="6">
    <source>
        <dbReference type="SAM" id="MobiDB-lite"/>
    </source>
</evidence>
<dbReference type="GO" id="GO:0005829">
    <property type="term" value="C:cytosol"/>
    <property type="evidence" value="ECO:0007669"/>
    <property type="project" value="TreeGrafter"/>
</dbReference>
<evidence type="ECO:0000256" key="1">
    <source>
        <dbReference type="ARBA" id="ARBA00004245"/>
    </source>
</evidence>
<keyword evidence="4" id="KW-0597">Phosphoprotein</keyword>
<evidence type="ECO:0000259" key="7">
    <source>
        <dbReference type="Pfam" id="PF15297"/>
    </source>
</evidence>
<dbReference type="GO" id="GO:0072686">
    <property type="term" value="C:mitotic spindle"/>
    <property type="evidence" value="ECO:0007669"/>
    <property type="project" value="TreeGrafter"/>
</dbReference>
<organism evidence="8 9">
    <name type="scientific">Penelope pileata</name>
    <dbReference type="NCBI Taxonomy" id="1118817"/>
    <lineage>
        <taxon>Eukaryota</taxon>
        <taxon>Metazoa</taxon>
        <taxon>Chordata</taxon>
        <taxon>Craniata</taxon>
        <taxon>Vertebrata</taxon>
        <taxon>Euteleostomi</taxon>
        <taxon>Archelosauria</taxon>
        <taxon>Archosauria</taxon>
        <taxon>Dinosauria</taxon>
        <taxon>Saurischia</taxon>
        <taxon>Theropoda</taxon>
        <taxon>Coelurosauria</taxon>
        <taxon>Aves</taxon>
        <taxon>Neognathae</taxon>
        <taxon>Galloanserae</taxon>
        <taxon>Galliformes</taxon>
        <taxon>Cracidae</taxon>
        <taxon>Penelope</taxon>
    </lineage>
</organism>
<dbReference type="EMBL" id="WBMW01000908">
    <property type="protein sequence ID" value="NXC39276.1"/>
    <property type="molecule type" value="Genomic_DNA"/>
</dbReference>
<evidence type="ECO:0000313" key="9">
    <source>
        <dbReference type="Proteomes" id="UP000613066"/>
    </source>
</evidence>
<comment type="similarity">
    <text evidence="2">Belongs to the CKAP2 family.</text>
</comment>
<dbReference type="PANTHER" id="PTHR47078">
    <property type="entry name" value="CYTOSKELETON-ASSOCIATED PROTEIN 2-LIKE"/>
    <property type="match status" value="1"/>
</dbReference>
<comment type="caution">
    <text evidence="8">The sequence shown here is derived from an EMBL/GenBank/DDBJ whole genome shotgun (WGS) entry which is preliminary data.</text>
</comment>
<evidence type="ECO:0000256" key="5">
    <source>
        <dbReference type="ARBA" id="ARBA00023212"/>
    </source>
</evidence>
<protein>
    <submittedName>
        <fullName evidence="8">CKP2L protein</fullName>
    </submittedName>
</protein>
<keyword evidence="9" id="KW-1185">Reference proteome</keyword>
<evidence type="ECO:0000256" key="2">
    <source>
        <dbReference type="ARBA" id="ARBA00009468"/>
    </source>
</evidence>
<evidence type="ECO:0000256" key="4">
    <source>
        <dbReference type="ARBA" id="ARBA00022553"/>
    </source>
</evidence>